<dbReference type="Proteomes" id="UP000887563">
    <property type="component" value="Unplaced"/>
</dbReference>
<proteinExistence type="predicted"/>
<keyword evidence="2" id="KW-1185">Reference proteome</keyword>
<feature type="region of interest" description="Disordered" evidence="1">
    <location>
        <begin position="192"/>
        <end position="213"/>
    </location>
</feature>
<feature type="compositionally biased region" description="Low complexity" evidence="1">
    <location>
        <begin position="89"/>
        <end position="98"/>
    </location>
</feature>
<sequence length="234" mass="26342">MSVDVLPPPTASCSKAYTSKQAAAQLISAIFPLATQLASSSYPSNNSSTESSDSFSSTTTTMNSPSNCQPSKRFNNTHRTHHHHHNDFRFSSFSSSSSQPQINKMALTVLARVHRWCCQLFWLTIVCFIGICGEQQQKQQQERRNFGNGGNGLFGLDEVRKSLKLQASQRHGSKKLQELEAQLLRHLTRPKDDMFHQRTSNNNNSQSQYTTKPKIYLSCPPSPRLFKISEEGEF</sequence>
<name>A0A914MCK1_MELIC</name>
<evidence type="ECO:0000313" key="3">
    <source>
        <dbReference type="WBParaSite" id="Minc3s01636g25257"/>
    </source>
</evidence>
<accession>A0A914MCK1</accession>
<dbReference type="WBParaSite" id="Minc3s01636g25257">
    <property type="protein sequence ID" value="Minc3s01636g25257"/>
    <property type="gene ID" value="Minc3s01636g25257"/>
</dbReference>
<dbReference type="AlphaFoldDB" id="A0A914MCK1"/>
<feature type="region of interest" description="Disordered" evidence="1">
    <location>
        <begin position="42"/>
        <end position="98"/>
    </location>
</feature>
<evidence type="ECO:0000313" key="2">
    <source>
        <dbReference type="Proteomes" id="UP000887563"/>
    </source>
</evidence>
<feature type="compositionally biased region" description="Low complexity" evidence="1">
    <location>
        <begin position="42"/>
        <end position="67"/>
    </location>
</feature>
<feature type="compositionally biased region" description="Basic residues" evidence="1">
    <location>
        <begin position="75"/>
        <end position="86"/>
    </location>
</feature>
<protein>
    <submittedName>
        <fullName evidence="3">Uncharacterized protein</fullName>
    </submittedName>
</protein>
<reference evidence="3" key="1">
    <citation type="submission" date="2022-11" db="UniProtKB">
        <authorList>
            <consortium name="WormBaseParasite"/>
        </authorList>
    </citation>
    <scope>IDENTIFICATION</scope>
</reference>
<evidence type="ECO:0000256" key="1">
    <source>
        <dbReference type="SAM" id="MobiDB-lite"/>
    </source>
</evidence>
<organism evidence="2 3">
    <name type="scientific">Meloidogyne incognita</name>
    <name type="common">Southern root-knot nematode worm</name>
    <name type="synonym">Oxyuris incognita</name>
    <dbReference type="NCBI Taxonomy" id="6306"/>
    <lineage>
        <taxon>Eukaryota</taxon>
        <taxon>Metazoa</taxon>
        <taxon>Ecdysozoa</taxon>
        <taxon>Nematoda</taxon>
        <taxon>Chromadorea</taxon>
        <taxon>Rhabditida</taxon>
        <taxon>Tylenchina</taxon>
        <taxon>Tylenchomorpha</taxon>
        <taxon>Tylenchoidea</taxon>
        <taxon>Meloidogynidae</taxon>
        <taxon>Meloidogyninae</taxon>
        <taxon>Meloidogyne</taxon>
        <taxon>Meloidogyne incognita group</taxon>
    </lineage>
</organism>